<name>A0AAN6VGS3_9PEZI</name>
<accession>A0AAN6VGS3</accession>
<evidence type="ECO:0000313" key="2">
    <source>
        <dbReference type="EMBL" id="KAK4150225.1"/>
    </source>
</evidence>
<keyword evidence="1" id="KW-0732">Signal</keyword>
<gene>
    <name evidence="2" type="ORF">C8A00DRAFT_46330</name>
</gene>
<protein>
    <submittedName>
        <fullName evidence="2">Uncharacterized protein</fullName>
    </submittedName>
</protein>
<feature type="signal peptide" evidence="1">
    <location>
        <begin position="1"/>
        <end position="24"/>
    </location>
</feature>
<comment type="caution">
    <text evidence="2">The sequence shown here is derived from an EMBL/GenBank/DDBJ whole genome shotgun (WGS) entry which is preliminary data.</text>
</comment>
<dbReference type="EMBL" id="MU857087">
    <property type="protein sequence ID" value="KAK4150225.1"/>
    <property type="molecule type" value="Genomic_DNA"/>
</dbReference>
<proteinExistence type="predicted"/>
<organism evidence="2 3">
    <name type="scientific">Chaetomidium leptoderma</name>
    <dbReference type="NCBI Taxonomy" id="669021"/>
    <lineage>
        <taxon>Eukaryota</taxon>
        <taxon>Fungi</taxon>
        <taxon>Dikarya</taxon>
        <taxon>Ascomycota</taxon>
        <taxon>Pezizomycotina</taxon>
        <taxon>Sordariomycetes</taxon>
        <taxon>Sordariomycetidae</taxon>
        <taxon>Sordariales</taxon>
        <taxon>Chaetomiaceae</taxon>
        <taxon>Chaetomidium</taxon>
    </lineage>
</organism>
<reference evidence="2" key="1">
    <citation type="journal article" date="2023" name="Mol. Phylogenet. Evol.">
        <title>Genome-scale phylogeny and comparative genomics of the fungal order Sordariales.</title>
        <authorList>
            <person name="Hensen N."/>
            <person name="Bonometti L."/>
            <person name="Westerberg I."/>
            <person name="Brannstrom I.O."/>
            <person name="Guillou S."/>
            <person name="Cros-Aarteil S."/>
            <person name="Calhoun S."/>
            <person name="Haridas S."/>
            <person name="Kuo A."/>
            <person name="Mondo S."/>
            <person name="Pangilinan J."/>
            <person name="Riley R."/>
            <person name="LaButti K."/>
            <person name="Andreopoulos B."/>
            <person name="Lipzen A."/>
            <person name="Chen C."/>
            <person name="Yan M."/>
            <person name="Daum C."/>
            <person name="Ng V."/>
            <person name="Clum A."/>
            <person name="Steindorff A."/>
            <person name="Ohm R.A."/>
            <person name="Martin F."/>
            <person name="Silar P."/>
            <person name="Natvig D.O."/>
            <person name="Lalanne C."/>
            <person name="Gautier V."/>
            <person name="Ament-Velasquez S.L."/>
            <person name="Kruys A."/>
            <person name="Hutchinson M.I."/>
            <person name="Powell A.J."/>
            <person name="Barry K."/>
            <person name="Miller A.N."/>
            <person name="Grigoriev I.V."/>
            <person name="Debuchy R."/>
            <person name="Gladieux P."/>
            <person name="Hiltunen Thoren M."/>
            <person name="Johannesson H."/>
        </authorList>
    </citation>
    <scope>NUCLEOTIDE SEQUENCE</scope>
    <source>
        <strain evidence="2">CBS 538.74</strain>
    </source>
</reference>
<keyword evidence="3" id="KW-1185">Reference proteome</keyword>
<dbReference type="AlphaFoldDB" id="A0AAN6VGS3"/>
<evidence type="ECO:0000313" key="3">
    <source>
        <dbReference type="Proteomes" id="UP001302745"/>
    </source>
</evidence>
<sequence length="182" mass="19433">MKPLRSVVGAVLAVGALLWPTVYATPTPYGGTRASVATRQTPSACSEGGTIESLWLVKQLNVTYANDLTVQPGNASWTITNTLTNTTKQIRCPLRANYICELDATLGESDLHIWLQINLDVARFSLNQSLPCGSEVASKSAYAVGNAELYLLCRDTAAEENLSCYGDDDAGVFANGLVTLNS</sequence>
<evidence type="ECO:0000256" key="1">
    <source>
        <dbReference type="SAM" id="SignalP"/>
    </source>
</evidence>
<reference evidence="2" key="2">
    <citation type="submission" date="2023-05" db="EMBL/GenBank/DDBJ databases">
        <authorList>
            <consortium name="Lawrence Berkeley National Laboratory"/>
            <person name="Steindorff A."/>
            <person name="Hensen N."/>
            <person name="Bonometti L."/>
            <person name="Westerberg I."/>
            <person name="Brannstrom I.O."/>
            <person name="Guillou S."/>
            <person name="Cros-Aarteil S."/>
            <person name="Calhoun S."/>
            <person name="Haridas S."/>
            <person name="Kuo A."/>
            <person name="Mondo S."/>
            <person name="Pangilinan J."/>
            <person name="Riley R."/>
            <person name="Labutti K."/>
            <person name="Andreopoulos B."/>
            <person name="Lipzen A."/>
            <person name="Chen C."/>
            <person name="Yanf M."/>
            <person name="Daum C."/>
            <person name="Ng V."/>
            <person name="Clum A."/>
            <person name="Ohm R."/>
            <person name="Martin F."/>
            <person name="Silar P."/>
            <person name="Natvig D."/>
            <person name="Lalanne C."/>
            <person name="Gautier V."/>
            <person name="Ament-Velasquez S.L."/>
            <person name="Kruys A."/>
            <person name="Hutchinson M.I."/>
            <person name="Powell A.J."/>
            <person name="Barry K."/>
            <person name="Miller A.N."/>
            <person name="Grigoriev I.V."/>
            <person name="Debuchy R."/>
            <person name="Gladieux P."/>
            <person name="Thoren M.H."/>
            <person name="Johannesson H."/>
        </authorList>
    </citation>
    <scope>NUCLEOTIDE SEQUENCE</scope>
    <source>
        <strain evidence="2">CBS 538.74</strain>
    </source>
</reference>
<dbReference type="Proteomes" id="UP001302745">
    <property type="component" value="Unassembled WGS sequence"/>
</dbReference>
<feature type="chain" id="PRO_5043018624" evidence="1">
    <location>
        <begin position="25"/>
        <end position="182"/>
    </location>
</feature>